<dbReference type="InterPro" id="IPR032675">
    <property type="entry name" value="LRR_dom_sf"/>
</dbReference>
<dbReference type="Gene3D" id="3.80.10.10">
    <property type="entry name" value="Ribonuclease Inhibitor"/>
    <property type="match status" value="1"/>
</dbReference>
<gene>
    <name evidence="2" type="ORF">F5878DRAFT_615354</name>
</gene>
<evidence type="ECO:0000256" key="1">
    <source>
        <dbReference type="SAM" id="Coils"/>
    </source>
</evidence>
<comment type="caution">
    <text evidence="2">The sequence shown here is derived from an EMBL/GenBank/DDBJ whole genome shotgun (WGS) entry which is preliminary data.</text>
</comment>
<organism evidence="2 3">
    <name type="scientific">Lentinula raphanica</name>
    <dbReference type="NCBI Taxonomy" id="153919"/>
    <lineage>
        <taxon>Eukaryota</taxon>
        <taxon>Fungi</taxon>
        <taxon>Dikarya</taxon>
        <taxon>Basidiomycota</taxon>
        <taxon>Agaricomycotina</taxon>
        <taxon>Agaricomycetes</taxon>
        <taxon>Agaricomycetidae</taxon>
        <taxon>Agaricales</taxon>
        <taxon>Marasmiineae</taxon>
        <taxon>Omphalotaceae</taxon>
        <taxon>Lentinula</taxon>
    </lineage>
</organism>
<proteinExistence type="predicted"/>
<dbReference type="SUPFAM" id="SSF52058">
    <property type="entry name" value="L domain-like"/>
    <property type="match status" value="1"/>
</dbReference>
<dbReference type="Proteomes" id="UP001163846">
    <property type="component" value="Unassembled WGS sequence"/>
</dbReference>
<evidence type="ECO:0000313" key="3">
    <source>
        <dbReference type="Proteomes" id="UP001163846"/>
    </source>
</evidence>
<accession>A0AA38PBN9</accession>
<evidence type="ECO:0000313" key="2">
    <source>
        <dbReference type="EMBL" id="KAJ3839771.1"/>
    </source>
</evidence>
<dbReference type="AlphaFoldDB" id="A0AA38PBN9"/>
<feature type="coiled-coil region" evidence="1">
    <location>
        <begin position="32"/>
        <end position="66"/>
    </location>
</feature>
<keyword evidence="1" id="KW-0175">Coiled coil</keyword>
<sequence length="513" mass="58003">MSLTHFDSLPLIYPEESTWPHLNDDSPLRKEISDVEHELLLLERQISELSRIKEAKKAELGMLRNELAPIHRLPLEIISRIFEEACHPGVDVTQANSALTAAFIPRVCAVWMKIAYTSPRIWSKLHLNTYQHSKAIKCDPSWVKRWLDRSGTLPIDLDLDFSRRGNLALRRDLDANKLMMLILDFCERIRSLKVRAHLKTVSPLFRLPPDSFPLLEEVHIMTIPGGSTVQVSSIKSFEGATNLREVKLSGIHNTYIPLVWMILPIEQLTSLQIDALAPEEIYVDILSRCSNLTSLDMCMSFSDMPVISEDIQISLPSLQSLSLSCHATSSLLCCITAPLVTDLCVGLRGDQDIRILARDLERFQQRSSANLVSFTLTDLGYATGNNNEIMDGLTTILKTVSSISRFHLHGEHYVDINTKLVRKLTYMEGSPILLPNLTCFEMNWSLLSFQLEIRLPGLKDMILSRTSYLAVDGGNTSVVRLCRVSIRGIKIQKEDIARIREIPGLMFDCEHFG</sequence>
<evidence type="ECO:0008006" key="4">
    <source>
        <dbReference type="Google" id="ProtNLM"/>
    </source>
</evidence>
<protein>
    <recommendedName>
        <fullName evidence="4">F-box domain-containing protein</fullName>
    </recommendedName>
</protein>
<keyword evidence="3" id="KW-1185">Reference proteome</keyword>
<name>A0AA38PBN9_9AGAR</name>
<reference evidence="2" key="1">
    <citation type="submission" date="2022-08" db="EMBL/GenBank/DDBJ databases">
        <authorList>
            <consortium name="DOE Joint Genome Institute"/>
            <person name="Min B."/>
            <person name="Riley R."/>
            <person name="Sierra-Patev S."/>
            <person name="Naranjo-Ortiz M."/>
            <person name="Looney B."/>
            <person name="Konkel Z."/>
            <person name="Slot J.C."/>
            <person name="Sakamoto Y."/>
            <person name="Steenwyk J.L."/>
            <person name="Rokas A."/>
            <person name="Carro J."/>
            <person name="Camarero S."/>
            <person name="Ferreira P."/>
            <person name="Molpeceres G."/>
            <person name="Ruiz-Duenas F.J."/>
            <person name="Serrano A."/>
            <person name="Henrissat B."/>
            <person name="Drula E."/>
            <person name="Hughes K.W."/>
            <person name="Mata J.L."/>
            <person name="Ishikawa N.K."/>
            <person name="Vargas-Isla R."/>
            <person name="Ushijima S."/>
            <person name="Smith C.A."/>
            <person name="Ahrendt S."/>
            <person name="Andreopoulos W."/>
            <person name="He G."/>
            <person name="Labutti K."/>
            <person name="Lipzen A."/>
            <person name="Ng V."/>
            <person name="Sandor L."/>
            <person name="Barry K."/>
            <person name="Martinez A.T."/>
            <person name="Xiao Y."/>
            <person name="Gibbons J.G."/>
            <person name="Terashima K."/>
            <person name="Hibbett D.S."/>
            <person name="Grigoriev I.V."/>
        </authorList>
    </citation>
    <scope>NUCLEOTIDE SEQUENCE</scope>
    <source>
        <strain evidence="2">TFB9207</strain>
    </source>
</reference>
<dbReference type="EMBL" id="MU806110">
    <property type="protein sequence ID" value="KAJ3839771.1"/>
    <property type="molecule type" value="Genomic_DNA"/>
</dbReference>